<evidence type="ECO:0000256" key="1">
    <source>
        <dbReference type="SAM" id="SignalP"/>
    </source>
</evidence>
<name>A0A1H0ERD8_9BACI</name>
<dbReference type="AlphaFoldDB" id="A0A1H0ERD8"/>
<dbReference type="InterPro" id="IPR058780">
    <property type="entry name" value="YhfM-like_dom"/>
</dbReference>
<dbReference type="STRING" id="745820.SAMN04488053_10432"/>
<gene>
    <name evidence="3" type="ORF">SAMN04488053_10432</name>
</gene>
<feature type="signal peptide" evidence="1">
    <location>
        <begin position="1"/>
        <end position="24"/>
    </location>
</feature>
<evidence type="ECO:0000313" key="3">
    <source>
        <dbReference type="EMBL" id="SDN84948.1"/>
    </source>
</evidence>
<reference evidence="4" key="1">
    <citation type="submission" date="2016-10" db="EMBL/GenBank/DDBJ databases">
        <authorList>
            <person name="Varghese N."/>
            <person name="Submissions S."/>
        </authorList>
    </citation>
    <scope>NUCLEOTIDE SEQUENCE [LARGE SCALE GENOMIC DNA]</scope>
    <source>
        <strain evidence="4">CGMCC 1.10369</strain>
    </source>
</reference>
<evidence type="ECO:0000259" key="2">
    <source>
        <dbReference type="Pfam" id="PF26353"/>
    </source>
</evidence>
<dbReference type="RefSeq" id="WP_244516733.1">
    <property type="nucleotide sequence ID" value="NZ_FNIL01000004.1"/>
</dbReference>
<keyword evidence="1" id="KW-0732">Signal</keyword>
<sequence>MKLIHSLFLLAGFSLIAACQSSQANTMVLLDANIKEVNISPSMGTGDINQEVIFSFRDAQSVEVWETAITTAVKQSSEVINTSPDYDIVVEYEEGYPAHAMHLWLGQENKKSTLMYLVEEDGPYLTSALLTNQLRELLEQAE</sequence>
<evidence type="ECO:0000313" key="4">
    <source>
        <dbReference type="Proteomes" id="UP000198778"/>
    </source>
</evidence>
<dbReference type="EMBL" id="FNIL01000004">
    <property type="protein sequence ID" value="SDN84948.1"/>
    <property type="molecule type" value="Genomic_DNA"/>
</dbReference>
<keyword evidence="4" id="KW-1185">Reference proteome</keyword>
<dbReference type="PROSITE" id="PS51257">
    <property type="entry name" value="PROKAR_LIPOPROTEIN"/>
    <property type="match status" value="1"/>
</dbReference>
<proteinExistence type="predicted"/>
<dbReference type="Proteomes" id="UP000198778">
    <property type="component" value="Unassembled WGS sequence"/>
</dbReference>
<accession>A0A1H0ERD8</accession>
<feature type="chain" id="PRO_5011563799" description="YhfM-like domain-containing protein" evidence="1">
    <location>
        <begin position="25"/>
        <end position="142"/>
    </location>
</feature>
<dbReference type="Pfam" id="PF26353">
    <property type="entry name" value="YhfM"/>
    <property type="match status" value="1"/>
</dbReference>
<organism evidence="3 4">
    <name type="scientific">Alkalicoccus daliensis</name>
    <dbReference type="NCBI Taxonomy" id="745820"/>
    <lineage>
        <taxon>Bacteria</taxon>
        <taxon>Bacillati</taxon>
        <taxon>Bacillota</taxon>
        <taxon>Bacilli</taxon>
        <taxon>Bacillales</taxon>
        <taxon>Bacillaceae</taxon>
        <taxon>Alkalicoccus</taxon>
    </lineage>
</organism>
<feature type="domain" description="YhfM-like" evidence="2">
    <location>
        <begin position="52"/>
        <end position="140"/>
    </location>
</feature>
<protein>
    <recommendedName>
        <fullName evidence="2">YhfM-like domain-containing protein</fullName>
    </recommendedName>
</protein>